<sequence>MKTQQIARAGLCVALLAVSAWVSVPLGPIPFTLQTMALALIPAVLDRPTAILAVAVYLLLGAIGLPVFSGFSGGVMRLVGPTGGFLWGFLVGMIVATTLVRLLPQTMPLFARVLAGDVALLVISYACGTAQLMIVGSMSVAPAMAAAVLPFILPDAAKLAIGAGVGCAVDKALSSTLSRA</sequence>
<dbReference type="PANTHER" id="PTHR34295">
    <property type="entry name" value="BIOTIN TRANSPORTER BIOY"/>
    <property type="match status" value="1"/>
</dbReference>
<keyword evidence="2" id="KW-0813">Transport</keyword>
<keyword evidence="2 3" id="KW-0472">Membrane</keyword>
<evidence type="ECO:0000256" key="2">
    <source>
        <dbReference type="PIRNR" id="PIRNR016661"/>
    </source>
</evidence>
<dbReference type="AlphaFoldDB" id="A0A7X9YIC3"/>
<name>A0A7X9YIC3_9ACTN</name>
<dbReference type="EMBL" id="JABBCP010000001">
    <property type="protein sequence ID" value="NMF55070.1"/>
    <property type="molecule type" value="Genomic_DNA"/>
</dbReference>
<dbReference type="GO" id="GO:0005886">
    <property type="term" value="C:plasma membrane"/>
    <property type="evidence" value="ECO:0007669"/>
    <property type="project" value="UniProtKB-SubCell"/>
</dbReference>
<evidence type="ECO:0000256" key="1">
    <source>
        <dbReference type="ARBA" id="ARBA00010692"/>
    </source>
</evidence>
<dbReference type="GO" id="GO:0015225">
    <property type="term" value="F:biotin transmembrane transporter activity"/>
    <property type="evidence" value="ECO:0007669"/>
    <property type="project" value="UniProtKB-UniRule"/>
</dbReference>
<dbReference type="RefSeq" id="WP_169276804.1">
    <property type="nucleotide sequence ID" value="NZ_JABBCP010000001.1"/>
</dbReference>
<keyword evidence="5" id="KW-1185">Reference proteome</keyword>
<dbReference type="PIRSF" id="PIRSF016661">
    <property type="entry name" value="BioY"/>
    <property type="match status" value="1"/>
</dbReference>
<evidence type="ECO:0000256" key="3">
    <source>
        <dbReference type="SAM" id="Phobius"/>
    </source>
</evidence>
<comment type="similarity">
    <text evidence="1 2">Belongs to the BioY family.</text>
</comment>
<dbReference type="Pfam" id="PF02632">
    <property type="entry name" value="BioY"/>
    <property type="match status" value="1"/>
</dbReference>
<evidence type="ECO:0000313" key="4">
    <source>
        <dbReference type="EMBL" id="NMF55070.1"/>
    </source>
</evidence>
<dbReference type="InterPro" id="IPR003784">
    <property type="entry name" value="BioY"/>
</dbReference>
<keyword evidence="3" id="KW-1133">Transmembrane helix</keyword>
<evidence type="ECO:0000313" key="5">
    <source>
        <dbReference type="Proteomes" id="UP000546970"/>
    </source>
</evidence>
<comment type="subcellular location">
    <subcellularLocation>
        <location evidence="2">Cell membrane</location>
        <topology evidence="2">Multi-pass membrane protein</topology>
    </subcellularLocation>
</comment>
<dbReference type="Proteomes" id="UP000546970">
    <property type="component" value="Unassembled WGS sequence"/>
</dbReference>
<organism evidence="4 5">
    <name type="scientific">Collinsella acetigenes</name>
    <dbReference type="NCBI Taxonomy" id="2713419"/>
    <lineage>
        <taxon>Bacteria</taxon>
        <taxon>Bacillati</taxon>
        <taxon>Actinomycetota</taxon>
        <taxon>Coriobacteriia</taxon>
        <taxon>Coriobacteriales</taxon>
        <taxon>Coriobacteriaceae</taxon>
        <taxon>Collinsella</taxon>
    </lineage>
</organism>
<dbReference type="PANTHER" id="PTHR34295:SF1">
    <property type="entry name" value="BIOTIN TRANSPORTER BIOY"/>
    <property type="match status" value="1"/>
</dbReference>
<feature type="transmembrane region" description="Helical" evidence="3">
    <location>
        <begin position="49"/>
        <end position="72"/>
    </location>
</feature>
<dbReference type="Gene3D" id="1.10.1760.20">
    <property type="match status" value="1"/>
</dbReference>
<keyword evidence="2" id="KW-1003">Cell membrane</keyword>
<proteinExistence type="inferred from homology"/>
<gene>
    <name evidence="4" type="ORF">HF320_01805</name>
</gene>
<feature type="transmembrane region" description="Helical" evidence="3">
    <location>
        <begin position="134"/>
        <end position="153"/>
    </location>
</feature>
<keyword evidence="3" id="KW-0812">Transmembrane</keyword>
<reference evidence="4 5" key="1">
    <citation type="submission" date="2020-04" db="EMBL/GenBank/DDBJ databases">
        <title>Collinsella sp. KGMB02528 nov., an anaerobic actinobacterium isolated from human feces.</title>
        <authorList>
            <person name="Han K.-I."/>
            <person name="Eom M.K."/>
            <person name="Kim J.-S."/>
            <person name="Lee K.C."/>
            <person name="Suh M.K."/>
            <person name="Park S.-H."/>
            <person name="Lee J.H."/>
            <person name="Kang S.W."/>
            <person name="Park J.-E."/>
            <person name="Oh B.S."/>
            <person name="Yu S.Y."/>
            <person name="Choi S.-H."/>
            <person name="Lee D.H."/>
            <person name="Yoon H."/>
            <person name="Kim B.-Y."/>
            <person name="Lee J.H."/>
            <person name="Lee J.-S."/>
        </authorList>
    </citation>
    <scope>NUCLEOTIDE SEQUENCE [LARGE SCALE GENOMIC DNA]</scope>
    <source>
        <strain evidence="4 5">KGMB02528</strain>
    </source>
</reference>
<accession>A0A7X9YIC3</accession>
<protein>
    <recommendedName>
        <fullName evidence="2">Biotin transporter</fullName>
    </recommendedName>
</protein>
<feature type="transmembrane region" description="Helical" evidence="3">
    <location>
        <begin position="84"/>
        <end position="103"/>
    </location>
</feature>
<feature type="transmembrane region" description="Helical" evidence="3">
    <location>
        <begin position="109"/>
        <end position="127"/>
    </location>
</feature>
<comment type="caution">
    <text evidence="4">The sequence shown here is derived from an EMBL/GenBank/DDBJ whole genome shotgun (WGS) entry which is preliminary data.</text>
</comment>